<dbReference type="GO" id="GO:0016987">
    <property type="term" value="F:sigma factor activity"/>
    <property type="evidence" value="ECO:0007669"/>
    <property type="project" value="UniProtKB-KW"/>
</dbReference>
<dbReference type="InterPro" id="IPR013325">
    <property type="entry name" value="RNA_pol_sigma_r2"/>
</dbReference>
<evidence type="ECO:0000259" key="5">
    <source>
        <dbReference type="Pfam" id="PF04542"/>
    </source>
</evidence>
<dbReference type="InterPro" id="IPR014284">
    <property type="entry name" value="RNA_pol_sigma-70_dom"/>
</dbReference>
<protein>
    <submittedName>
        <fullName evidence="7">RNA polymerase sigma-70 factor (ECF subfamily)</fullName>
    </submittedName>
</protein>
<proteinExistence type="inferred from homology"/>
<name>A0A3D9IUU2_9BACL</name>
<keyword evidence="3" id="KW-0731">Sigma factor</keyword>
<evidence type="ECO:0000313" key="7">
    <source>
        <dbReference type="EMBL" id="RED65504.1"/>
    </source>
</evidence>
<dbReference type="SUPFAM" id="SSF88659">
    <property type="entry name" value="Sigma3 and sigma4 domains of RNA polymerase sigma factors"/>
    <property type="match status" value="1"/>
</dbReference>
<comment type="caution">
    <text evidence="7">The sequence shown here is derived from an EMBL/GenBank/DDBJ whole genome shotgun (WGS) entry which is preliminary data.</text>
</comment>
<dbReference type="OrthoDB" id="9784984at2"/>
<evidence type="ECO:0000259" key="6">
    <source>
        <dbReference type="Pfam" id="PF08281"/>
    </source>
</evidence>
<dbReference type="Gene3D" id="1.10.10.10">
    <property type="entry name" value="Winged helix-like DNA-binding domain superfamily/Winged helix DNA-binding domain"/>
    <property type="match status" value="1"/>
</dbReference>
<dbReference type="EMBL" id="QRDZ01000019">
    <property type="protein sequence ID" value="RED65504.1"/>
    <property type="molecule type" value="Genomic_DNA"/>
</dbReference>
<comment type="similarity">
    <text evidence="1">Belongs to the sigma-70 factor family. ECF subfamily.</text>
</comment>
<dbReference type="GO" id="GO:0006352">
    <property type="term" value="P:DNA-templated transcription initiation"/>
    <property type="evidence" value="ECO:0007669"/>
    <property type="project" value="InterPro"/>
</dbReference>
<dbReference type="InterPro" id="IPR013249">
    <property type="entry name" value="RNA_pol_sigma70_r4_t2"/>
</dbReference>
<dbReference type="Gene3D" id="1.10.1740.10">
    <property type="match status" value="1"/>
</dbReference>
<dbReference type="GO" id="GO:0003677">
    <property type="term" value="F:DNA binding"/>
    <property type="evidence" value="ECO:0007669"/>
    <property type="project" value="InterPro"/>
</dbReference>
<dbReference type="InterPro" id="IPR039425">
    <property type="entry name" value="RNA_pol_sigma-70-like"/>
</dbReference>
<evidence type="ECO:0000313" key="8">
    <source>
        <dbReference type="Proteomes" id="UP000256977"/>
    </source>
</evidence>
<dbReference type="InterPro" id="IPR036388">
    <property type="entry name" value="WH-like_DNA-bd_sf"/>
</dbReference>
<gene>
    <name evidence="7" type="ORF">DFP98_119144</name>
</gene>
<dbReference type="PANTHER" id="PTHR43133">
    <property type="entry name" value="RNA POLYMERASE ECF-TYPE SIGMA FACTO"/>
    <property type="match status" value="1"/>
</dbReference>
<organism evidence="7 8">
    <name type="scientific">Cohnella phaseoli</name>
    <dbReference type="NCBI Taxonomy" id="456490"/>
    <lineage>
        <taxon>Bacteria</taxon>
        <taxon>Bacillati</taxon>
        <taxon>Bacillota</taxon>
        <taxon>Bacilli</taxon>
        <taxon>Bacillales</taxon>
        <taxon>Paenibacillaceae</taxon>
        <taxon>Cohnella</taxon>
    </lineage>
</organism>
<sequence>MEVVQGKADRRNYATALYGATVSKEEFAQLYDRYFQRVFNYICYRINNHYAAEDICSQVFETVIRKYHTYSSEKGNFEVWLFAIVRNAVTDYFRMQNKRRHFSLDSILDRVFPKPSPEELAIRDDNNRALFEALARLRDKERNIIAMKYGAGLKNSEIAQLLEVSESNIGVVLYRSLRKLHATLEAGGFRNE</sequence>
<feature type="domain" description="RNA polymerase sigma factor 70 region 4 type 2" evidence="6">
    <location>
        <begin position="129"/>
        <end position="180"/>
    </location>
</feature>
<keyword evidence="8" id="KW-1185">Reference proteome</keyword>
<dbReference type="CDD" id="cd06171">
    <property type="entry name" value="Sigma70_r4"/>
    <property type="match status" value="1"/>
</dbReference>
<dbReference type="PANTHER" id="PTHR43133:SF57">
    <property type="entry name" value="RNA POLYMERASE SIGMA-70 FACTOR"/>
    <property type="match status" value="1"/>
</dbReference>
<evidence type="ECO:0000256" key="1">
    <source>
        <dbReference type="ARBA" id="ARBA00010641"/>
    </source>
</evidence>
<dbReference type="InterPro" id="IPR007627">
    <property type="entry name" value="RNA_pol_sigma70_r2"/>
</dbReference>
<dbReference type="AlphaFoldDB" id="A0A3D9IUU2"/>
<dbReference type="NCBIfam" id="TIGR02937">
    <property type="entry name" value="sigma70-ECF"/>
    <property type="match status" value="1"/>
</dbReference>
<dbReference type="Pfam" id="PF04542">
    <property type="entry name" value="Sigma70_r2"/>
    <property type="match status" value="1"/>
</dbReference>
<dbReference type="SUPFAM" id="SSF88946">
    <property type="entry name" value="Sigma2 domain of RNA polymerase sigma factors"/>
    <property type="match status" value="1"/>
</dbReference>
<reference evidence="7 8" key="1">
    <citation type="submission" date="2018-07" db="EMBL/GenBank/DDBJ databases">
        <title>Genomic Encyclopedia of Type Strains, Phase III (KMG-III): the genomes of soil and plant-associated and newly described type strains.</title>
        <authorList>
            <person name="Whitman W."/>
        </authorList>
    </citation>
    <scope>NUCLEOTIDE SEQUENCE [LARGE SCALE GENOMIC DNA]</scope>
    <source>
        <strain evidence="7 8">CECT 7287</strain>
    </source>
</reference>
<keyword evidence="2" id="KW-0805">Transcription regulation</keyword>
<dbReference type="RefSeq" id="WP_116062903.1">
    <property type="nucleotide sequence ID" value="NZ_QRDZ01000019.1"/>
</dbReference>
<dbReference type="InterPro" id="IPR013324">
    <property type="entry name" value="RNA_pol_sigma_r3/r4-like"/>
</dbReference>
<dbReference type="Proteomes" id="UP000256977">
    <property type="component" value="Unassembled WGS sequence"/>
</dbReference>
<keyword evidence="4" id="KW-0804">Transcription</keyword>
<dbReference type="Pfam" id="PF08281">
    <property type="entry name" value="Sigma70_r4_2"/>
    <property type="match status" value="1"/>
</dbReference>
<accession>A0A3D9IUU2</accession>
<evidence type="ECO:0000256" key="4">
    <source>
        <dbReference type="ARBA" id="ARBA00023163"/>
    </source>
</evidence>
<evidence type="ECO:0000256" key="2">
    <source>
        <dbReference type="ARBA" id="ARBA00023015"/>
    </source>
</evidence>
<feature type="domain" description="RNA polymerase sigma-70 region 2" evidence="5">
    <location>
        <begin position="30"/>
        <end position="98"/>
    </location>
</feature>
<evidence type="ECO:0000256" key="3">
    <source>
        <dbReference type="ARBA" id="ARBA00023082"/>
    </source>
</evidence>